<dbReference type="STRING" id="74649.A0A2P6R340"/>
<evidence type="ECO:0000256" key="6">
    <source>
        <dbReference type="ARBA" id="ARBA00023125"/>
    </source>
</evidence>
<dbReference type="EMBL" id="PDCK01000042">
    <property type="protein sequence ID" value="PRQ40789.1"/>
    <property type="molecule type" value="Genomic_DNA"/>
</dbReference>
<feature type="compositionally biased region" description="Low complexity" evidence="10">
    <location>
        <begin position="172"/>
        <end position="193"/>
    </location>
</feature>
<sequence length="377" mass="41252">MTKTKRSPFFVENFELNKTLIFDSRFPTQFMDCKPISTTATATINTPDTDTELIPTSDPKSGAFRSLSFNNGPLKPRHPLPPPPHTAVVYRECLKNHAASLGGHALDGCGEFFPSPISNPANPTSLKCAACGCHRNFHRRDAPDEPRAFTPPKAFLVSPTPHHRLLPPPPAQHSSSPSPSRSTSPGPSTTLSPHSPPPVSHVPPSFFGTPSQMLLALSSAAFTAPPPSDEKVRNPTAGKTGRKRSRTKFSQEQKDKMFCFADKLGWKLQRSEEKFVEDFCDGIGIGRNVFKVWMHNNKHHMMKKQRLLSSAGLINDGDDGGDAGGGASFDSTAEENNNNNNNNNVNVIIDSHNESSRDHHHDHQRFYLSNNGSSSSS</sequence>
<comment type="caution">
    <text evidence="12">The sequence shown here is derived from an EMBL/GenBank/DDBJ whole genome shotgun (WGS) entry which is preliminary data.</text>
</comment>
<evidence type="ECO:0000256" key="2">
    <source>
        <dbReference type="ARBA" id="ARBA00022723"/>
    </source>
</evidence>
<keyword evidence="9" id="KW-0539">Nucleus</keyword>
<feature type="domain" description="ZF-HD dimerization-type" evidence="11">
    <location>
        <begin position="90"/>
        <end position="141"/>
    </location>
</feature>
<keyword evidence="7" id="KW-0371">Homeobox</keyword>
<gene>
    <name evidence="12" type="ORF">RchiOBHm_Chr4g0439861</name>
</gene>
<dbReference type="SUPFAM" id="SSF46689">
    <property type="entry name" value="Homeodomain-like"/>
    <property type="match status" value="1"/>
</dbReference>
<dbReference type="NCBIfam" id="TIGR01565">
    <property type="entry name" value="homeo_ZF_HD"/>
    <property type="match status" value="1"/>
</dbReference>
<evidence type="ECO:0000256" key="4">
    <source>
        <dbReference type="ARBA" id="ARBA00022833"/>
    </source>
</evidence>
<keyword evidence="4" id="KW-0862">Zinc</keyword>
<comment type="subcellular location">
    <subcellularLocation>
        <location evidence="1">Nucleus</location>
    </subcellularLocation>
</comment>
<accession>A0A2P6R340</accession>
<keyword evidence="13" id="KW-1185">Reference proteome</keyword>
<evidence type="ECO:0000259" key="11">
    <source>
        <dbReference type="PROSITE" id="PS51523"/>
    </source>
</evidence>
<dbReference type="Proteomes" id="UP000238479">
    <property type="component" value="Chromosome 4"/>
</dbReference>
<keyword evidence="2" id="KW-0479">Metal-binding</keyword>
<dbReference type="PROSITE" id="PS51523">
    <property type="entry name" value="ZF_HD_DIMER"/>
    <property type="match status" value="1"/>
</dbReference>
<keyword evidence="6" id="KW-0238">DNA-binding</keyword>
<dbReference type="NCBIfam" id="TIGR01566">
    <property type="entry name" value="ZF_HD_prot_N"/>
    <property type="match status" value="1"/>
</dbReference>
<keyword evidence="8" id="KW-0804">Transcription</keyword>
<protein>
    <submittedName>
        <fullName evidence="12">Putative transcription factor ZF-HD family</fullName>
    </submittedName>
</protein>
<evidence type="ECO:0000256" key="7">
    <source>
        <dbReference type="ARBA" id="ARBA00023155"/>
    </source>
</evidence>
<feature type="region of interest" description="Disordered" evidence="10">
    <location>
        <begin position="222"/>
        <end position="251"/>
    </location>
</feature>
<reference evidence="12 13" key="1">
    <citation type="journal article" date="2018" name="Nat. Genet.">
        <title>The Rosa genome provides new insights in the design of modern roses.</title>
        <authorList>
            <person name="Bendahmane M."/>
        </authorList>
    </citation>
    <scope>NUCLEOTIDE SEQUENCE [LARGE SCALE GENOMIC DNA]</scope>
    <source>
        <strain evidence="13">cv. Old Blush</strain>
    </source>
</reference>
<evidence type="ECO:0000313" key="13">
    <source>
        <dbReference type="Proteomes" id="UP000238479"/>
    </source>
</evidence>
<feature type="compositionally biased region" description="Basic and acidic residues" evidence="10">
    <location>
        <begin position="351"/>
        <end position="365"/>
    </location>
</feature>
<name>A0A2P6R340_ROSCH</name>
<feature type="region of interest" description="Disordered" evidence="10">
    <location>
        <begin position="322"/>
        <end position="377"/>
    </location>
</feature>
<dbReference type="Pfam" id="PF04770">
    <property type="entry name" value="ZF-HD_dimer"/>
    <property type="match status" value="1"/>
</dbReference>
<feature type="compositionally biased region" description="Low complexity" evidence="10">
    <location>
        <begin position="336"/>
        <end position="347"/>
    </location>
</feature>
<dbReference type="InterPro" id="IPR006455">
    <property type="entry name" value="Homeodomain_ZF_HD"/>
</dbReference>
<evidence type="ECO:0000313" key="12">
    <source>
        <dbReference type="EMBL" id="PRQ40789.1"/>
    </source>
</evidence>
<evidence type="ECO:0000256" key="8">
    <source>
        <dbReference type="ARBA" id="ARBA00023163"/>
    </source>
</evidence>
<evidence type="ECO:0000256" key="5">
    <source>
        <dbReference type="ARBA" id="ARBA00023015"/>
    </source>
</evidence>
<dbReference type="PANTHER" id="PTHR31948">
    <property type="entry name" value="ZINC-FINGER HOMEODOMAIN PROTEIN 2"/>
    <property type="match status" value="1"/>
</dbReference>
<evidence type="ECO:0000256" key="3">
    <source>
        <dbReference type="ARBA" id="ARBA00022771"/>
    </source>
</evidence>
<evidence type="ECO:0000256" key="9">
    <source>
        <dbReference type="ARBA" id="ARBA00023242"/>
    </source>
</evidence>
<dbReference type="InterPro" id="IPR009057">
    <property type="entry name" value="Homeodomain-like_sf"/>
</dbReference>
<dbReference type="GO" id="GO:0000976">
    <property type="term" value="F:transcription cis-regulatory region binding"/>
    <property type="evidence" value="ECO:0007669"/>
    <property type="project" value="TreeGrafter"/>
</dbReference>
<dbReference type="GO" id="GO:0005634">
    <property type="term" value="C:nucleus"/>
    <property type="evidence" value="ECO:0007669"/>
    <property type="project" value="UniProtKB-SubCell"/>
</dbReference>
<keyword evidence="3" id="KW-0863">Zinc-finger</keyword>
<dbReference type="GO" id="GO:0003700">
    <property type="term" value="F:DNA-binding transcription factor activity"/>
    <property type="evidence" value="ECO:0007669"/>
    <property type="project" value="TreeGrafter"/>
</dbReference>
<dbReference type="OMA" id="QFCNDIG"/>
<feature type="region of interest" description="Disordered" evidence="10">
    <location>
        <begin position="140"/>
        <end position="206"/>
    </location>
</feature>
<dbReference type="InterPro" id="IPR006456">
    <property type="entry name" value="ZF_HD_homeobox_Cys/His_dimer"/>
</dbReference>
<keyword evidence="5" id="KW-0805">Transcription regulation</keyword>
<proteinExistence type="predicted"/>
<evidence type="ECO:0000256" key="1">
    <source>
        <dbReference type="ARBA" id="ARBA00004123"/>
    </source>
</evidence>
<dbReference type="AlphaFoldDB" id="A0A2P6R340"/>
<dbReference type="GO" id="GO:0050793">
    <property type="term" value="P:regulation of developmental process"/>
    <property type="evidence" value="ECO:0007669"/>
    <property type="project" value="TreeGrafter"/>
</dbReference>
<dbReference type="Gramene" id="PRQ40789">
    <property type="protein sequence ID" value="PRQ40789"/>
    <property type="gene ID" value="RchiOBHm_Chr4g0439861"/>
</dbReference>
<dbReference type="GO" id="GO:0008270">
    <property type="term" value="F:zinc ion binding"/>
    <property type="evidence" value="ECO:0007669"/>
    <property type="project" value="UniProtKB-KW"/>
</dbReference>
<evidence type="ECO:0000256" key="10">
    <source>
        <dbReference type="SAM" id="MobiDB-lite"/>
    </source>
</evidence>
<dbReference type="OrthoDB" id="1929626at2759"/>
<organism evidence="12 13">
    <name type="scientific">Rosa chinensis</name>
    <name type="common">China rose</name>
    <dbReference type="NCBI Taxonomy" id="74649"/>
    <lineage>
        <taxon>Eukaryota</taxon>
        <taxon>Viridiplantae</taxon>
        <taxon>Streptophyta</taxon>
        <taxon>Embryophyta</taxon>
        <taxon>Tracheophyta</taxon>
        <taxon>Spermatophyta</taxon>
        <taxon>Magnoliopsida</taxon>
        <taxon>eudicotyledons</taxon>
        <taxon>Gunneridae</taxon>
        <taxon>Pentapetalae</taxon>
        <taxon>rosids</taxon>
        <taxon>fabids</taxon>
        <taxon>Rosales</taxon>
        <taxon>Rosaceae</taxon>
        <taxon>Rosoideae</taxon>
        <taxon>Rosoideae incertae sedis</taxon>
        <taxon>Rosa</taxon>
    </lineage>
</organism>
<dbReference type="Gene3D" id="1.10.10.60">
    <property type="entry name" value="Homeodomain-like"/>
    <property type="match status" value="1"/>
</dbReference>
<dbReference type="PANTHER" id="PTHR31948:SF72">
    <property type="entry name" value="ZINC-FINGER HOMEODOMAIN PROTEIN 10"/>
    <property type="match status" value="1"/>
</dbReference>